<name>A0ABW5JF35_9BACT</name>
<keyword evidence="5" id="KW-1185">Reference proteome</keyword>
<dbReference type="PROSITE" id="PS00211">
    <property type="entry name" value="ABC_TRANSPORTER_1"/>
    <property type="match status" value="1"/>
</dbReference>
<dbReference type="PROSITE" id="PS50893">
    <property type="entry name" value="ABC_TRANSPORTER_2"/>
    <property type="match status" value="1"/>
</dbReference>
<dbReference type="RefSeq" id="WP_340238722.1">
    <property type="nucleotide sequence ID" value="NZ_JBBEWC010000010.1"/>
</dbReference>
<evidence type="ECO:0000256" key="1">
    <source>
        <dbReference type="ARBA" id="ARBA00022741"/>
    </source>
</evidence>
<dbReference type="EMBL" id="JBHULC010000039">
    <property type="protein sequence ID" value="MFD2523980.1"/>
    <property type="molecule type" value="Genomic_DNA"/>
</dbReference>
<evidence type="ECO:0000313" key="5">
    <source>
        <dbReference type="Proteomes" id="UP001597510"/>
    </source>
</evidence>
<keyword evidence="4" id="KW-0132">Cell division</keyword>
<dbReference type="SMART" id="SM00382">
    <property type="entry name" value="AAA"/>
    <property type="match status" value="1"/>
</dbReference>
<dbReference type="InterPro" id="IPR027417">
    <property type="entry name" value="P-loop_NTPase"/>
</dbReference>
<dbReference type="Gene3D" id="3.40.50.300">
    <property type="entry name" value="P-loop containing nucleotide triphosphate hydrolases"/>
    <property type="match status" value="1"/>
</dbReference>
<reference evidence="5" key="1">
    <citation type="journal article" date="2019" name="Int. J. Syst. Evol. Microbiol.">
        <title>The Global Catalogue of Microorganisms (GCM) 10K type strain sequencing project: providing services to taxonomists for standard genome sequencing and annotation.</title>
        <authorList>
            <consortium name="The Broad Institute Genomics Platform"/>
            <consortium name="The Broad Institute Genome Sequencing Center for Infectious Disease"/>
            <person name="Wu L."/>
            <person name="Ma J."/>
        </authorList>
    </citation>
    <scope>NUCLEOTIDE SEQUENCE [LARGE SCALE GENOMIC DNA]</scope>
    <source>
        <strain evidence="5">KCTC 52344</strain>
    </source>
</reference>
<accession>A0ABW5JF35</accession>
<sequence>MAKLLNIVRKLLAQYMEPVISLQNAYIYQRDQLVLSAVNFVIHKGEFVYLIGRTGSGKSSVLQTLYADLWLEKGTGVVAGYELHALRRSQIPYLRRNIGIVFQDFQLLGDRNVERNLMFYLKAMGWKDKEEMKVRISEVLSLVNLPNILEKMPHQLSGGEQQRVGIARALLNQPEILLADEPTGNLDPEMSVEILKLFMDINEKSNTAVLMATHDFELIERFPRRTLYCDKGLVQDLSESI</sequence>
<proteinExistence type="predicted"/>
<evidence type="ECO:0000259" key="3">
    <source>
        <dbReference type="PROSITE" id="PS50893"/>
    </source>
</evidence>
<dbReference type="InterPro" id="IPR015854">
    <property type="entry name" value="ABC_transpr_LolD-like"/>
</dbReference>
<comment type="caution">
    <text evidence="4">The sequence shown here is derived from an EMBL/GenBank/DDBJ whole genome shotgun (WGS) entry which is preliminary data.</text>
</comment>
<dbReference type="GO" id="GO:0005524">
    <property type="term" value="F:ATP binding"/>
    <property type="evidence" value="ECO:0007669"/>
    <property type="project" value="UniProtKB-KW"/>
</dbReference>
<dbReference type="InterPro" id="IPR003439">
    <property type="entry name" value="ABC_transporter-like_ATP-bd"/>
</dbReference>
<dbReference type="Proteomes" id="UP001597510">
    <property type="component" value="Unassembled WGS sequence"/>
</dbReference>
<evidence type="ECO:0000313" key="4">
    <source>
        <dbReference type="EMBL" id="MFD2523980.1"/>
    </source>
</evidence>
<dbReference type="PANTHER" id="PTHR24220:SF470">
    <property type="entry name" value="CELL DIVISION ATP-BINDING PROTEIN FTSE"/>
    <property type="match status" value="1"/>
</dbReference>
<dbReference type="GO" id="GO:0051301">
    <property type="term" value="P:cell division"/>
    <property type="evidence" value="ECO:0007669"/>
    <property type="project" value="UniProtKB-KW"/>
</dbReference>
<dbReference type="SUPFAM" id="SSF52540">
    <property type="entry name" value="P-loop containing nucleoside triphosphate hydrolases"/>
    <property type="match status" value="1"/>
</dbReference>
<keyword evidence="1" id="KW-0547">Nucleotide-binding</keyword>
<keyword evidence="4" id="KW-0131">Cell cycle</keyword>
<evidence type="ECO:0000256" key="2">
    <source>
        <dbReference type="ARBA" id="ARBA00022840"/>
    </source>
</evidence>
<dbReference type="InterPro" id="IPR017871">
    <property type="entry name" value="ABC_transporter-like_CS"/>
</dbReference>
<dbReference type="InterPro" id="IPR003593">
    <property type="entry name" value="AAA+_ATPase"/>
</dbReference>
<feature type="domain" description="ABC transporter" evidence="3">
    <location>
        <begin position="20"/>
        <end position="241"/>
    </location>
</feature>
<dbReference type="PANTHER" id="PTHR24220">
    <property type="entry name" value="IMPORT ATP-BINDING PROTEIN"/>
    <property type="match status" value="1"/>
</dbReference>
<keyword evidence="2 4" id="KW-0067">ATP-binding</keyword>
<dbReference type="Pfam" id="PF00005">
    <property type="entry name" value="ABC_tran"/>
    <property type="match status" value="1"/>
</dbReference>
<protein>
    <submittedName>
        <fullName evidence="4">Cell division ATP-binding protein FtsE</fullName>
    </submittedName>
</protein>
<organism evidence="4 5">
    <name type="scientific">Emticicia soli</name>
    <dbReference type="NCBI Taxonomy" id="2027878"/>
    <lineage>
        <taxon>Bacteria</taxon>
        <taxon>Pseudomonadati</taxon>
        <taxon>Bacteroidota</taxon>
        <taxon>Cytophagia</taxon>
        <taxon>Cytophagales</taxon>
        <taxon>Leadbetterellaceae</taxon>
        <taxon>Emticicia</taxon>
    </lineage>
</organism>
<gene>
    <name evidence="4" type="ORF">ACFSR2_23975</name>
</gene>